<proteinExistence type="predicted"/>
<comment type="caution">
    <text evidence="1">The sequence shown here is derived from an EMBL/GenBank/DDBJ whole genome shotgun (WGS) entry which is preliminary data.</text>
</comment>
<sequence length="156" mass="18120">MFLRHFICYERYPRYPYIIYNAHIKLRHAVSGVMNVTTCPQRQAFHDTKRGLSNELNDNKKIGPNDPQLLKSIQELAQLLISRGIDLSTGKMPSMVQLSRVAYDEEVTTKFKIVSSQFHEAGIEFDFETAQRFLNIANKFESDFVTRWDILNKNGC</sequence>
<organism evidence="1 2">
    <name type="scientific">Gigaspora margarita</name>
    <dbReference type="NCBI Taxonomy" id="4874"/>
    <lineage>
        <taxon>Eukaryota</taxon>
        <taxon>Fungi</taxon>
        <taxon>Fungi incertae sedis</taxon>
        <taxon>Mucoromycota</taxon>
        <taxon>Glomeromycotina</taxon>
        <taxon>Glomeromycetes</taxon>
        <taxon>Diversisporales</taxon>
        <taxon>Gigasporaceae</taxon>
        <taxon>Gigaspora</taxon>
    </lineage>
</organism>
<evidence type="ECO:0000313" key="1">
    <source>
        <dbReference type="EMBL" id="CAG8835934.1"/>
    </source>
</evidence>
<reference evidence="1 2" key="1">
    <citation type="submission" date="2021-06" db="EMBL/GenBank/DDBJ databases">
        <authorList>
            <person name="Kallberg Y."/>
            <person name="Tangrot J."/>
            <person name="Rosling A."/>
        </authorList>
    </citation>
    <scope>NUCLEOTIDE SEQUENCE [LARGE SCALE GENOMIC DNA]</scope>
    <source>
        <strain evidence="1 2">120-4 pot B 10/14</strain>
    </source>
</reference>
<dbReference type="Proteomes" id="UP000789901">
    <property type="component" value="Unassembled WGS sequence"/>
</dbReference>
<protein>
    <submittedName>
        <fullName evidence="1">37182_t:CDS:1</fullName>
    </submittedName>
</protein>
<accession>A0ABN7WMT7</accession>
<keyword evidence="2" id="KW-1185">Reference proteome</keyword>
<dbReference type="EMBL" id="CAJVQB010052506">
    <property type="protein sequence ID" value="CAG8835934.1"/>
    <property type="molecule type" value="Genomic_DNA"/>
</dbReference>
<evidence type="ECO:0000313" key="2">
    <source>
        <dbReference type="Proteomes" id="UP000789901"/>
    </source>
</evidence>
<name>A0ABN7WMT7_GIGMA</name>
<gene>
    <name evidence="1" type="ORF">GMARGA_LOCUS32796</name>
</gene>